<accession>A0ABV2RHD7</accession>
<name>A0ABV2RHD7_BRAJP</name>
<dbReference type="PANTHER" id="PTHR33254:SF16">
    <property type="entry name" value="BLR3842 PROTEIN"/>
    <property type="match status" value="1"/>
</dbReference>
<gene>
    <name evidence="1" type="ORF">ABIF63_000452</name>
</gene>
<evidence type="ECO:0000313" key="1">
    <source>
        <dbReference type="EMBL" id="MET4716346.1"/>
    </source>
</evidence>
<dbReference type="PANTHER" id="PTHR33254">
    <property type="entry name" value="4-HYDROXY-4-METHYL-2-OXOGLUTARATE ALDOLASE 3-RELATED"/>
    <property type="match status" value="1"/>
</dbReference>
<organism evidence="1 2">
    <name type="scientific">Bradyrhizobium japonicum</name>
    <dbReference type="NCBI Taxonomy" id="375"/>
    <lineage>
        <taxon>Bacteria</taxon>
        <taxon>Pseudomonadati</taxon>
        <taxon>Pseudomonadota</taxon>
        <taxon>Alphaproteobacteria</taxon>
        <taxon>Hyphomicrobiales</taxon>
        <taxon>Nitrobacteraceae</taxon>
        <taxon>Bradyrhizobium</taxon>
    </lineage>
</organism>
<dbReference type="CDD" id="cd16841">
    <property type="entry name" value="RraA_family"/>
    <property type="match status" value="1"/>
</dbReference>
<dbReference type="Proteomes" id="UP001549291">
    <property type="component" value="Unassembled WGS sequence"/>
</dbReference>
<dbReference type="NCBIfam" id="NF006093">
    <property type="entry name" value="PRK08245.1"/>
    <property type="match status" value="1"/>
</dbReference>
<protein>
    <submittedName>
        <fullName evidence="1">Regulator of RNase E activity RraA</fullName>
    </submittedName>
</protein>
<dbReference type="InterPro" id="IPR036704">
    <property type="entry name" value="RraA/RraA-like_sf"/>
</dbReference>
<keyword evidence="2" id="KW-1185">Reference proteome</keyword>
<dbReference type="InterPro" id="IPR005493">
    <property type="entry name" value="RraA/RraA-like"/>
</dbReference>
<evidence type="ECO:0000313" key="2">
    <source>
        <dbReference type="Proteomes" id="UP001549291"/>
    </source>
</evidence>
<reference evidence="1 2" key="1">
    <citation type="submission" date="2024-06" db="EMBL/GenBank/DDBJ databases">
        <title>Genomic Encyclopedia of Type Strains, Phase V (KMG-V): Genome sequencing to study the core and pangenomes of soil and plant-associated prokaryotes.</title>
        <authorList>
            <person name="Whitman W."/>
        </authorList>
    </citation>
    <scope>NUCLEOTIDE SEQUENCE [LARGE SCALE GENOMIC DNA]</scope>
    <source>
        <strain evidence="1 2">USDA 160</strain>
    </source>
</reference>
<dbReference type="Pfam" id="PF03737">
    <property type="entry name" value="RraA-like"/>
    <property type="match status" value="1"/>
</dbReference>
<proteinExistence type="predicted"/>
<dbReference type="EMBL" id="JBEPTQ010000002">
    <property type="protein sequence ID" value="MET4716346.1"/>
    <property type="molecule type" value="Genomic_DNA"/>
</dbReference>
<dbReference type="Gene3D" id="3.50.30.40">
    <property type="entry name" value="Ribonuclease E inhibitor RraA/RraA-like"/>
    <property type="match status" value="1"/>
</dbReference>
<dbReference type="SUPFAM" id="SSF89562">
    <property type="entry name" value="RraA-like"/>
    <property type="match status" value="1"/>
</dbReference>
<sequence>MREHEMTKLSEATRNKLKSVSTATVATALFKRGLRIQMIQDVHPLGADQPTMVGEAFTLRYMPAREDLNTIDVFKDRSHPQRKAVEDCPPGSVLVMDSRKDARAASAGAILVTRLMKRGVAGVVTDGGFRDSAEIAKLGIPAYHHRPSAPTNLTLHQAIEINVPIGCGDAPVFPGDVILGDADGVIVIPAHLADEIANETFEMTAFEDFVTEEVGKGRGIFGLYPATDPQTLTDFAEWRKKNGR</sequence>
<comment type="caution">
    <text evidence="1">The sequence shown here is derived from an EMBL/GenBank/DDBJ whole genome shotgun (WGS) entry which is preliminary data.</text>
</comment>